<evidence type="ECO:0000313" key="1">
    <source>
        <dbReference type="EMBL" id="AZI34320.1"/>
    </source>
</evidence>
<dbReference type="Proteomes" id="UP000270185">
    <property type="component" value="Chromosome"/>
</dbReference>
<proteinExistence type="predicted"/>
<reference evidence="2" key="1">
    <citation type="submission" date="2018-11" db="EMBL/GenBank/DDBJ databases">
        <title>Proposal to divide the Flavobacteriaceae and reorganize its genera based on Amino Acid Identity values calculated from whole genome sequences.</title>
        <authorList>
            <person name="Nicholson A.C."/>
            <person name="Gulvik C.A."/>
            <person name="Whitney A.M."/>
            <person name="Humrighouse B.W."/>
            <person name="Bell M."/>
            <person name="Holmes B."/>
            <person name="Steigerwalt A.G."/>
            <person name="Villarma A."/>
            <person name="Sheth M."/>
            <person name="Batra D."/>
            <person name="Pryor J."/>
            <person name="Bernardet J.-F."/>
            <person name="Hugo C."/>
            <person name="Kampfer P."/>
            <person name="Newman J.D."/>
            <person name="McQuiston J.R."/>
        </authorList>
    </citation>
    <scope>NUCLEOTIDE SEQUENCE [LARGE SCALE GENOMIC DNA]</scope>
    <source>
        <strain evidence="2">G0081</strain>
    </source>
</reference>
<dbReference type="AlphaFoldDB" id="A0A3G8XLT5"/>
<dbReference type="KEGG" id="ccas:EIB73_14540"/>
<keyword evidence="2" id="KW-1185">Reference proteome</keyword>
<evidence type="ECO:0000313" key="2">
    <source>
        <dbReference type="Proteomes" id="UP000270185"/>
    </source>
</evidence>
<name>A0A3G8XLT5_9FLAO</name>
<sequence>MANLNAPLGNRKIYRLETSVLEFLHNFRKEKQFSRTVEVYHLNKKEDNEYYKLLCTEFLFKDEENADVILLKKLSYLWDEVEVLVNIENRIVAIVNLSEIKLRWIEISDSLSTAYKGLAIESYFLTINELLEVEEKVCDFLNSPKMYGMLFNGLSLQHFPSERRERKITEHGIEVLETTSQVNDGKKGEIRITAIQTEITDILGYNRIYHYDNTLLIEGYVAIKKKEKEMRHSLLWIG</sequence>
<dbReference type="RefSeq" id="WP_125025956.1">
    <property type="nucleotide sequence ID" value="NZ_CP034159.1"/>
</dbReference>
<protein>
    <submittedName>
        <fullName evidence="1">Uncharacterized protein</fullName>
    </submittedName>
</protein>
<organism evidence="1 2">
    <name type="scientific">Kaistella carnis</name>
    <dbReference type="NCBI Taxonomy" id="1241979"/>
    <lineage>
        <taxon>Bacteria</taxon>
        <taxon>Pseudomonadati</taxon>
        <taxon>Bacteroidota</taxon>
        <taxon>Flavobacteriia</taxon>
        <taxon>Flavobacteriales</taxon>
        <taxon>Weeksellaceae</taxon>
        <taxon>Chryseobacterium group</taxon>
        <taxon>Kaistella</taxon>
    </lineage>
</organism>
<dbReference type="OrthoDB" id="1322834at2"/>
<gene>
    <name evidence="1" type="ORF">EIB73_14540</name>
</gene>
<dbReference type="EMBL" id="CP034159">
    <property type="protein sequence ID" value="AZI34320.1"/>
    <property type="molecule type" value="Genomic_DNA"/>
</dbReference>
<accession>A0A3G8XLT5</accession>